<proteinExistence type="predicted"/>
<keyword evidence="2" id="KW-1185">Reference proteome</keyword>
<evidence type="ECO:0000313" key="1">
    <source>
        <dbReference type="EMBL" id="TYG45797.1"/>
    </source>
</evidence>
<dbReference type="EMBL" id="CM017711">
    <property type="protein sequence ID" value="TYG45797.1"/>
    <property type="molecule type" value="Genomic_DNA"/>
</dbReference>
<sequence length="230" mass="26793">MEKRPCQRCITIFVHNIPPKFHCGIFSKSLMHSSQRKEIEKLLSDAKNAIWKLNGSWVYGYRIWSKFARSSGARLRKTSLGRISKGVFYIDVKKHPGRQFLFVFYYDEAMQKMEAQGRTWLNGWFVEIKPWSSLTLKKHRITRLAVYGLPLHVWNYNTFRRIAAILGLGEETLKLDGFSHGTMSIMTDHLSRIEATITVQCGVENFQVRISEIIELVGCRKFSNFKKLIN</sequence>
<dbReference type="PANTHER" id="PTHR34427:SF5">
    <property type="entry name" value="DUF4283 DOMAIN-CONTAINING PROTEIN"/>
    <property type="match status" value="1"/>
</dbReference>
<dbReference type="PANTHER" id="PTHR34427">
    <property type="entry name" value="DUF4283 DOMAIN PROTEIN"/>
    <property type="match status" value="1"/>
</dbReference>
<dbReference type="AlphaFoldDB" id="A0A5D2ALW9"/>
<evidence type="ECO:0000313" key="2">
    <source>
        <dbReference type="Proteomes" id="UP000323506"/>
    </source>
</evidence>
<organism evidence="1 2">
    <name type="scientific">Gossypium darwinii</name>
    <name type="common">Darwin's cotton</name>
    <name type="synonym">Gossypium barbadense var. darwinii</name>
    <dbReference type="NCBI Taxonomy" id="34276"/>
    <lineage>
        <taxon>Eukaryota</taxon>
        <taxon>Viridiplantae</taxon>
        <taxon>Streptophyta</taxon>
        <taxon>Embryophyta</taxon>
        <taxon>Tracheophyta</taxon>
        <taxon>Spermatophyta</taxon>
        <taxon>Magnoliopsida</taxon>
        <taxon>eudicotyledons</taxon>
        <taxon>Gunneridae</taxon>
        <taxon>Pentapetalae</taxon>
        <taxon>rosids</taxon>
        <taxon>malvids</taxon>
        <taxon>Malvales</taxon>
        <taxon>Malvaceae</taxon>
        <taxon>Malvoideae</taxon>
        <taxon>Gossypium</taxon>
    </lineage>
</organism>
<name>A0A5D2ALW9_GOSDA</name>
<gene>
    <name evidence="1" type="ORF">ES288_D11G203800v1</name>
</gene>
<dbReference type="Proteomes" id="UP000323506">
    <property type="component" value="Chromosome D11"/>
</dbReference>
<reference evidence="1 2" key="1">
    <citation type="submission" date="2019-06" db="EMBL/GenBank/DDBJ databases">
        <title>WGS assembly of Gossypium darwinii.</title>
        <authorList>
            <person name="Chen Z.J."/>
            <person name="Sreedasyam A."/>
            <person name="Ando A."/>
            <person name="Song Q."/>
            <person name="De L."/>
            <person name="Hulse-Kemp A."/>
            <person name="Ding M."/>
            <person name="Ye W."/>
            <person name="Kirkbride R."/>
            <person name="Jenkins J."/>
            <person name="Plott C."/>
            <person name="Lovell J."/>
            <person name="Lin Y.-M."/>
            <person name="Vaughn R."/>
            <person name="Liu B."/>
            <person name="Li W."/>
            <person name="Simpson S."/>
            <person name="Scheffler B."/>
            <person name="Saski C."/>
            <person name="Grover C."/>
            <person name="Hu G."/>
            <person name="Conover J."/>
            <person name="Carlson J."/>
            <person name="Shu S."/>
            <person name="Boston L."/>
            <person name="Williams M."/>
            <person name="Peterson D."/>
            <person name="Mcgee K."/>
            <person name="Jones D."/>
            <person name="Wendel J."/>
            <person name="Stelly D."/>
            <person name="Grimwood J."/>
            <person name="Schmutz J."/>
        </authorList>
    </citation>
    <scope>NUCLEOTIDE SEQUENCE [LARGE SCALE GENOMIC DNA]</scope>
    <source>
        <strain evidence="1">1808015.09</strain>
    </source>
</reference>
<protein>
    <submittedName>
        <fullName evidence="1">Uncharacterized protein</fullName>
    </submittedName>
</protein>
<accession>A0A5D2ALW9</accession>